<dbReference type="InterPro" id="IPR012337">
    <property type="entry name" value="RNaseH-like_sf"/>
</dbReference>
<dbReference type="EMBL" id="CM003377">
    <property type="protein sequence ID" value="KOM47898.1"/>
    <property type="molecule type" value="Genomic_DNA"/>
</dbReference>
<feature type="domain" description="GAG-pre-integrase" evidence="1">
    <location>
        <begin position="23"/>
        <end position="72"/>
    </location>
</feature>
<dbReference type="AlphaFoldDB" id="A0A0L9UYN5"/>
<dbReference type="InterPro" id="IPR039537">
    <property type="entry name" value="Retrotran_Ty1/copia-like"/>
</dbReference>
<sequence>MTIAREKNNGTLYKTARACHLIAVATNESPNLWHQRLGHMSEKGMKVMHSKGKLPGLQSVKIDMCEDCILGKKKRVSFQTSRRTPKKERLELIHSDVWGPTTVPSVGGKQYFVTFIDDHSRKV</sequence>
<name>A0A0L9UYN5_PHAAN</name>
<dbReference type="SUPFAM" id="SSF53098">
    <property type="entry name" value="Ribonuclease H-like"/>
    <property type="match status" value="1"/>
</dbReference>
<dbReference type="PANTHER" id="PTHR42648">
    <property type="entry name" value="TRANSPOSASE, PUTATIVE-RELATED"/>
    <property type="match status" value="1"/>
</dbReference>
<dbReference type="Pfam" id="PF13976">
    <property type="entry name" value="gag_pre-integrs"/>
    <property type="match status" value="1"/>
</dbReference>
<evidence type="ECO:0000313" key="3">
    <source>
        <dbReference type="Proteomes" id="UP000053144"/>
    </source>
</evidence>
<dbReference type="Proteomes" id="UP000053144">
    <property type="component" value="Chromosome 7"/>
</dbReference>
<dbReference type="PANTHER" id="PTHR42648:SF28">
    <property type="entry name" value="TRANSPOSON-ENCODED PROTEIN WITH RIBONUCLEASE H-LIKE AND RETROVIRUS ZINC FINGER-LIKE DOMAINS"/>
    <property type="match status" value="1"/>
</dbReference>
<dbReference type="OMA" id="CEPCMIG"/>
<proteinExistence type="predicted"/>
<reference evidence="3" key="1">
    <citation type="journal article" date="2015" name="Proc. Natl. Acad. Sci. U.S.A.">
        <title>Genome sequencing of adzuki bean (Vigna angularis) provides insight into high starch and low fat accumulation and domestication.</title>
        <authorList>
            <person name="Yang K."/>
            <person name="Tian Z."/>
            <person name="Chen C."/>
            <person name="Luo L."/>
            <person name="Zhao B."/>
            <person name="Wang Z."/>
            <person name="Yu L."/>
            <person name="Li Y."/>
            <person name="Sun Y."/>
            <person name="Li W."/>
            <person name="Chen Y."/>
            <person name="Li Y."/>
            <person name="Zhang Y."/>
            <person name="Ai D."/>
            <person name="Zhao J."/>
            <person name="Shang C."/>
            <person name="Ma Y."/>
            <person name="Wu B."/>
            <person name="Wang M."/>
            <person name="Gao L."/>
            <person name="Sun D."/>
            <person name="Zhang P."/>
            <person name="Guo F."/>
            <person name="Wang W."/>
            <person name="Li Y."/>
            <person name="Wang J."/>
            <person name="Varshney R.K."/>
            <person name="Wang J."/>
            <person name="Ling H.Q."/>
            <person name="Wan P."/>
        </authorList>
    </citation>
    <scope>NUCLEOTIDE SEQUENCE</scope>
    <source>
        <strain evidence="3">cv. Jingnong 6</strain>
    </source>
</reference>
<dbReference type="Gramene" id="KOM47898">
    <property type="protein sequence ID" value="KOM47898"/>
    <property type="gene ID" value="LR48_Vigan07g160200"/>
</dbReference>
<protein>
    <recommendedName>
        <fullName evidence="1">GAG-pre-integrase domain-containing protein</fullName>
    </recommendedName>
</protein>
<accession>A0A0L9UYN5</accession>
<evidence type="ECO:0000313" key="2">
    <source>
        <dbReference type="EMBL" id="KOM47898.1"/>
    </source>
</evidence>
<gene>
    <name evidence="2" type="ORF">LR48_Vigan07g160200</name>
</gene>
<dbReference type="STRING" id="3914.A0A0L9UYN5"/>
<evidence type="ECO:0000259" key="1">
    <source>
        <dbReference type="Pfam" id="PF13976"/>
    </source>
</evidence>
<organism evidence="2 3">
    <name type="scientific">Phaseolus angularis</name>
    <name type="common">Azuki bean</name>
    <name type="synonym">Vigna angularis</name>
    <dbReference type="NCBI Taxonomy" id="3914"/>
    <lineage>
        <taxon>Eukaryota</taxon>
        <taxon>Viridiplantae</taxon>
        <taxon>Streptophyta</taxon>
        <taxon>Embryophyta</taxon>
        <taxon>Tracheophyta</taxon>
        <taxon>Spermatophyta</taxon>
        <taxon>Magnoliopsida</taxon>
        <taxon>eudicotyledons</taxon>
        <taxon>Gunneridae</taxon>
        <taxon>Pentapetalae</taxon>
        <taxon>rosids</taxon>
        <taxon>fabids</taxon>
        <taxon>Fabales</taxon>
        <taxon>Fabaceae</taxon>
        <taxon>Papilionoideae</taxon>
        <taxon>50 kb inversion clade</taxon>
        <taxon>NPAAA clade</taxon>
        <taxon>indigoferoid/millettioid clade</taxon>
        <taxon>Phaseoleae</taxon>
        <taxon>Vigna</taxon>
    </lineage>
</organism>
<dbReference type="InterPro" id="IPR025724">
    <property type="entry name" value="GAG-pre-integrase_dom"/>
</dbReference>